<accession>A0A8A3PC13</accession>
<evidence type="ECO:0000313" key="3">
    <source>
        <dbReference type="Proteomes" id="UP000672032"/>
    </source>
</evidence>
<sequence length="320" mass="35931">MSACSHSGPCPHSGRSRVVKIPTVDCLCTANSIVCHHRGSIWMNAAFMGYKRVRGFARKKKVPMIKLTTPPPRPEPTAHLAVLRNPTHPEWTARPGSYLSPALCNISPIYVRRVIEPEARRQLMEPGFFSRDTAFSLGYVQRKELQHELELEARFKREKAKREEAKREEERREEEQRKAENDLNASPTSSLSTSPSSSSFPSLESITPFLDGEKYENSRLKLVRCPARQPLALGFALAHSRGKPISVPAVQAQIARDIKEAMSQDIPANVSRNTRDIVRSRPIDIPIPNKASSRSNFVGARRLIAAARSKISRAWNAWHA</sequence>
<feature type="compositionally biased region" description="Basic and acidic residues" evidence="1">
    <location>
        <begin position="157"/>
        <end position="181"/>
    </location>
</feature>
<keyword evidence="3" id="KW-1185">Reference proteome</keyword>
<gene>
    <name evidence="2" type="ORF">DSL72_002241</name>
</gene>
<proteinExistence type="predicted"/>
<organism evidence="2 3">
    <name type="scientific">Monilinia vaccinii-corymbosi</name>
    <dbReference type="NCBI Taxonomy" id="61207"/>
    <lineage>
        <taxon>Eukaryota</taxon>
        <taxon>Fungi</taxon>
        <taxon>Dikarya</taxon>
        <taxon>Ascomycota</taxon>
        <taxon>Pezizomycotina</taxon>
        <taxon>Leotiomycetes</taxon>
        <taxon>Helotiales</taxon>
        <taxon>Sclerotiniaceae</taxon>
        <taxon>Monilinia</taxon>
    </lineage>
</organism>
<evidence type="ECO:0000313" key="2">
    <source>
        <dbReference type="EMBL" id="QSZ32662.1"/>
    </source>
</evidence>
<dbReference type="Proteomes" id="UP000672032">
    <property type="component" value="Chromosome 3"/>
</dbReference>
<feature type="region of interest" description="Disordered" evidence="1">
    <location>
        <begin position="157"/>
        <end position="203"/>
    </location>
</feature>
<feature type="compositionally biased region" description="Low complexity" evidence="1">
    <location>
        <begin position="186"/>
        <end position="203"/>
    </location>
</feature>
<reference evidence="2" key="1">
    <citation type="submission" date="2020-10" db="EMBL/GenBank/DDBJ databases">
        <title>Genome Sequence of Monilinia vaccinii-corymbosi Sheds Light on Mummy Berry Disease Infection of Blueberry and Mating Type.</title>
        <authorList>
            <person name="Yow A.G."/>
            <person name="Zhang Y."/>
            <person name="Bansal K."/>
            <person name="Eacker S.M."/>
            <person name="Sullivan S."/>
            <person name="Liachko I."/>
            <person name="Cubeta M.A."/>
            <person name="Rollins J.A."/>
            <person name="Ashrafi H."/>
        </authorList>
    </citation>
    <scope>NUCLEOTIDE SEQUENCE</scope>
    <source>
        <strain evidence="2">RL-1</strain>
    </source>
</reference>
<dbReference type="EMBL" id="CP063407">
    <property type="protein sequence ID" value="QSZ32662.1"/>
    <property type="molecule type" value="Genomic_DNA"/>
</dbReference>
<name>A0A8A3PC13_9HELO</name>
<protein>
    <submittedName>
        <fullName evidence="2">Uncharacterized protein</fullName>
    </submittedName>
</protein>
<dbReference type="AlphaFoldDB" id="A0A8A3PC13"/>
<dbReference type="OrthoDB" id="3563914at2759"/>
<evidence type="ECO:0000256" key="1">
    <source>
        <dbReference type="SAM" id="MobiDB-lite"/>
    </source>
</evidence>